<accession>A0ABR2WL91</accession>
<feature type="compositionally biased region" description="Polar residues" evidence="1">
    <location>
        <begin position="71"/>
        <end position="84"/>
    </location>
</feature>
<name>A0ABR2WL91_9FUNG</name>
<evidence type="ECO:0000256" key="1">
    <source>
        <dbReference type="SAM" id="MobiDB-lite"/>
    </source>
</evidence>
<organism evidence="2 3">
    <name type="scientific">Basidiobolus ranarum</name>
    <dbReference type="NCBI Taxonomy" id="34480"/>
    <lineage>
        <taxon>Eukaryota</taxon>
        <taxon>Fungi</taxon>
        <taxon>Fungi incertae sedis</taxon>
        <taxon>Zoopagomycota</taxon>
        <taxon>Entomophthoromycotina</taxon>
        <taxon>Basidiobolomycetes</taxon>
        <taxon>Basidiobolales</taxon>
        <taxon>Basidiobolaceae</taxon>
        <taxon>Basidiobolus</taxon>
    </lineage>
</organism>
<proteinExistence type="predicted"/>
<protein>
    <submittedName>
        <fullName evidence="2">Uncharacterized protein</fullName>
    </submittedName>
</protein>
<gene>
    <name evidence="2" type="ORF">K7432_012246</name>
</gene>
<dbReference type="EMBL" id="JASJQH010001043">
    <property type="protein sequence ID" value="KAK9762226.1"/>
    <property type="molecule type" value="Genomic_DNA"/>
</dbReference>
<keyword evidence="3" id="KW-1185">Reference proteome</keyword>
<sequence>MKSLTQFPSSKQNTQIPVWKHVFTTISRKQKDPNAIKTIMKKESSFEYQTAPSVAKEKSAQLVYGEPNDLKTPTNSASEQTSQDLPYIQSELDQDSQPAETV</sequence>
<evidence type="ECO:0000313" key="2">
    <source>
        <dbReference type="EMBL" id="KAK9762226.1"/>
    </source>
</evidence>
<dbReference type="Proteomes" id="UP001479436">
    <property type="component" value="Unassembled WGS sequence"/>
</dbReference>
<evidence type="ECO:0000313" key="3">
    <source>
        <dbReference type="Proteomes" id="UP001479436"/>
    </source>
</evidence>
<reference evidence="2 3" key="1">
    <citation type="submission" date="2023-04" db="EMBL/GenBank/DDBJ databases">
        <title>Genome of Basidiobolus ranarum AG-B5.</title>
        <authorList>
            <person name="Stajich J.E."/>
            <person name="Carter-House D."/>
            <person name="Gryganskyi A."/>
        </authorList>
    </citation>
    <scope>NUCLEOTIDE SEQUENCE [LARGE SCALE GENOMIC DNA]</scope>
    <source>
        <strain evidence="2 3">AG-B5</strain>
    </source>
</reference>
<feature type="region of interest" description="Disordered" evidence="1">
    <location>
        <begin position="59"/>
        <end position="102"/>
    </location>
</feature>
<comment type="caution">
    <text evidence="2">The sequence shown here is derived from an EMBL/GenBank/DDBJ whole genome shotgun (WGS) entry which is preliminary data.</text>
</comment>